<dbReference type="GO" id="GO:0008374">
    <property type="term" value="F:O-acyltransferase activity"/>
    <property type="evidence" value="ECO:0007669"/>
    <property type="project" value="InterPro"/>
</dbReference>
<dbReference type="InterPro" id="IPR029058">
    <property type="entry name" value="AB_hydrolase_fold"/>
</dbReference>
<organism evidence="2 3">
    <name type="scientific">Candidozyma haemuli</name>
    <dbReference type="NCBI Taxonomy" id="45357"/>
    <lineage>
        <taxon>Eukaryota</taxon>
        <taxon>Fungi</taxon>
        <taxon>Dikarya</taxon>
        <taxon>Ascomycota</taxon>
        <taxon>Saccharomycotina</taxon>
        <taxon>Pichiomycetes</taxon>
        <taxon>Metschnikowiaceae</taxon>
        <taxon>Candidozyma</taxon>
    </lineage>
</organism>
<dbReference type="Proteomes" id="UP000244309">
    <property type="component" value="Unassembled WGS sequence"/>
</dbReference>
<dbReference type="AlphaFoldDB" id="A0A2V1B0K7"/>
<dbReference type="Gene3D" id="3.40.50.1820">
    <property type="entry name" value="alpha/beta hydrolase"/>
    <property type="match status" value="1"/>
</dbReference>
<name>A0A2V1B0K7_9ASCO</name>
<dbReference type="PANTHER" id="PTHR11440">
    <property type="entry name" value="LECITHIN-CHOLESTEROL ACYLTRANSFERASE-RELATED"/>
    <property type="match status" value="1"/>
</dbReference>
<dbReference type="GO" id="GO:0006629">
    <property type="term" value="P:lipid metabolic process"/>
    <property type="evidence" value="ECO:0007669"/>
    <property type="project" value="InterPro"/>
</dbReference>
<evidence type="ECO:0000313" key="3">
    <source>
        <dbReference type="Proteomes" id="UP000244309"/>
    </source>
</evidence>
<dbReference type="EMBL" id="PKFO01000010">
    <property type="protein sequence ID" value="PVH23203.1"/>
    <property type="molecule type" value="Genomic_DNA"/>
</dbReference>
<feature type="compositionally biased region" description="Low complexity" evidence="1">
    <location>
        <begin position="10"/>
        <end position="20"/>
    </location>
</feature>
<feature type="compositionally biased region" description="Acidic residues" evidence="1">
    <location>
        <begin position="27"/>
        <end position="39"/>
    </location>
</feature>
<comment type="caution">
    <text evidence="2">The sequence shown here is derived from an EMBL/GenBank/DDBJ whole genome shotgun (WGS) entry which is preliminary data.</text>
</comment>
<feature type="region of interest" description="Disordered" evidence="1">
    <location>
        <begin position="1"/>
        <end position="77"/>
    </location>
</feature>
<dbReference type="InterPro" id="IPR003386">
    <property type="entry name" value="LACT/PDAT_acylTrfase"/>
</dbReference>
<accession>A0A2V1B0K7</accession>
<feature type="compositionally biased region" description="Low complexity" evidence="1">
    <location>
        <begin position="495"/>
        <end position="505"/>
    </location>
</feature>
<feature type="compositionally biased region" description="Polar residues" evidence="1">
    <location>
        <begin position="434"/>
        <end position="461"/>
    </location>
</feature>
<evidence type="ECO:0000256" key="1">
    <source>
        <dbReference type="SAM" id="MobiDB-lite"/>
    </source>
</evidence>
<keyword evidence="3" id="KW-1185">Reference proteome</keyword>
<dbReference type="Pfam" id="PF02450">
    <property type="entry name" value="LCAT"/>
    <property type="match status" value="1"/>
</dbReference>
<feature type="region of interest" description="Disordered" evidence="1">
    <location>
        <begin position="434"/>
        <end position="505"/>
    </location>
</feature>
<sequence length="663" mass="74749">MQRPHRQVLSSTSSPGGSPTNEPDILSQEDDSEVEEYVPEADQQQRPPPISRRYTHEDAESLVGGQSVEQPEQADKEYTGEAKVFSFSLPFGGGLSSLTSSIKLPFGNNNTKDQDPELEHIRLRLKRQESVSTAEEAKFFSHFKGTDDVRFRAVKASIKENISEFLPDFIHTKQKKEPYDAVFSNIDGPIVVMGGYRGSILRDTKTRKRVWIPLKAGFNLRKIDLLLGSSLDDELKATDLIYPDGVLKNVGPIDICKRLIKRLDSNPKTVVKEFGYDWRLDLNQTSDQLVDFLAKLKKETGKPVIVIAHSMGGLVTHGALNKNPELFRGIIDVGVPSECLNILGPIRYGDSILLSDKILTFETNFMMRSSFVFLPLSGRVFANKDTGEFYDLDYFDPETWVKYNLNPLVSESRRIQEQEGGSSQTSASIDTLVSDTLSPPKQSNPFRQSSAESDSSNSTLSAFGKIKLSRPKSLNRKNKPPTLTNAQMQRKHKSSPASPASPTPSNDELFHDFTFSFTFSEAYEYLKRVLKSTKEYVLSLDYKEEYKRRYPPMAVVYGNKIPSLRGSHVRNLQDIKDGNYYDFFYGRGDGVVHQKWLMPEDKGFTFYNPETKEGQIVGKFESDAGHVNLMADHKAMGLALDSILRAEEFWQRDWSAEKGAVHV</sequence>
<protein>
    <submittedName>
        <fullName evidence="2">Uncharacterized protein</fullName>
    </submittedName>
</protein>
<dbReference type="SUPFAM" id="SSF53474">
    <property type="entry name" value="alpha/beta-Hydrolases"/>
    <property type="match status" value="1"/>
</dbReference>
<evidence type="ECO:0000313" key="2">
    <source>
        <dbReference type="EMBL" id="PVH23203.1"/>
    </source>
</evidence>
<reference evidence="2 3" key="1">
    <citation type="submission" date="2017-12" db="EMBL/GenBank/DDBJ databases">
        <title>Genome Sequence of a Multidrug-Resistant Candida haemulonii Isolate from a Patient with Chronic Leg Ulcers in Israel.</title>
        <authorList>
            <person name="Chow N.A."/>
            <person name="Gade L."/>
            <person name="Batra D."/>
            <person name="Rowe L.A."/>
            <person name="Ben-Ami R."/>
            <person name="Loparev V.N."/>
            <person name="Litvintseva A.P."/>
        </authorList>
    </citation>
    <scope>NUCLEOTIDE SEQUENCE [LARGE SCALE GENOMIC DNA]</scope>
    <source>
        <strain evidence="2 3">B11899</strain>
    </source>
</reference>
<gene>
    <name evidence="2" type="ORF">CXQ85_002932</name>
</gene>
<dbReference type="VEuPathDB" id="FungiDB:CXQ85_002932"/>
<dbReference type="GeneID" id="37008263"/>
<feature type="compositionally biased region" description="Basic residues" evidence="1">
    <location>
        <begin position="467"/>
        <end position="479"/>
    </location>
</feature>
<dbReference type="OrthoDB" id="10250441at2759"/>
<proteinExistence type="predicted"/>
<dbReference type="RefSeq" id="XP_025344143.1">
    <property type="nucleotide sequence ID" value="XM_025486593.1"/>
</dbReference>